<proteinExistence type="predicted"/>
<organism evidence="2 3">
    <name type="scientific">Noviherbaspirillum denitrificans</name>
    <dbReference type="NCBI Taxonomy" id="1968433"/>
    <lineage>
        <taxon>Bacteria</taxon>
        <taxon>Pseudomonadati</taxon>
        <taxon>Pseudomonadota</taxon>
        <taxon>Betaproteobacteria</taxon>
        <taxon>Burkholderiales</taxon>
        <taxon>Oxalobacteraceae</taxon>
        <taxon>Noviherbaspirillum</taxon>
    </lineage>
</organism>
<accession>A0A254TGR1</accession>
<keyword evidence="3" id="KW-1185">Reference proteome</keyword>
<dbReference type="RefSeq" id="WP_088707364.1">
    <property type="nucleotide sequence ID" value="NZ_LSTO01000001.1"/>
</dbReference>
<feature type="transmembrane region" description="Helical" evidence="1">
    <location>
        <begin position="12"/>
        <end position="30"/>
    </location>
</feature>
<keyword evidence="1" id="KW-0472">Membrane</keyword>
<keyword evidence="1" id="KW-1133">Transmembrane helix</keyword>
<dbReference type="Proteomes" id="UP000197535">
    <property type="component" value="Unassembled WGS sequence"/>
</dbReference>
<sequence>MNKPNVKGQRMVALFLLGNLLFNYPLLALFNKPSMVLGIPVLYIYVFGAWAGLIALLAYVAEKR</sequence>
<evidence type="ECO:0000313" key="3">
    <source>
        <dbReference type="Proteomes" id="UP000197535"/>
    </source>
</evidence>
<evidence type="ECO:0000313" key="2">
    <source>
        <dbReference type="EMBL" id="OWW20482.1"/>
    </source>
</evidence>
<name>A0A254TGR1_9BURK</name>
<comment type="caution">
    <text evidence="2">The sequence shown here is derived from an EMBL/GenBank/DDBJ whole genome shotgun (WGS) entry which is preliminary data.</text>
</comment>
<evidence type="ECO:0000256" key="1">
    <source>
        <dbReference type="SAM" id="Phobius"/>
    </source>
</evidence>
<gene>
    <name evidence="2" type="ORF">AYR66_14290</name>
</gene>
<feature type="transmembrane region" description="Helical" evidence="1">
    <location>
        <begin position="42"/>
        <end position="61"/>
    </location>
</feature>
<dbReference type="AlphaFoldDB" id="A0A254TGR1"/>
<protein>
    <submittedName>
        <fullName evidence="2">Uncharacterized protein</fullName>
    </submittedName>
</protein>
<reference evidence="2 3" key="1">
    <citation type="submission" date="2016-02" db="EMBL/GenBank/DDBJ databases">
        <authorList>
            <person name="Wen L."/>
            <person name="He K."/>
            <person name="Yang H."/>
        </authorList>
    </citation>
    <scope>NUCLEOTIDE SEQUENCE [LARGE SCALE GENOMIC DNA]</scope>
    <source>
        <strain evidence="2 3">TSA40</strain>
    </source>
</reference>
<dbReference type="OrthoDB" id="7066136at2"/>
<keyword evidence="1" id="KW-0812">Transmembrane</keyword>
<dbReference type="EMBL" id="LSTO01000001">
    <property type="protein sequence ID" value="OWW20482.1"/>
    <property type="molecule type" value="Genomic_DNA"/>
</dbReference>